<gene>
    <name evidence="2" type="ORF">EJ03DRAFT_94098</name>
</gene>
<feature type="compositionally biased region" description="Low complexity" evidence="1">
    <location>
        <begin position="54"/>
        <end position="64"/>
    </location>
</feature>
<evidence type="ECO:0000313" key="2">
    <source>
        <dbReference type="EMBL" id="KAF2769537.1"/>
    </source>
</evidence>
<sequence length="83" mass="8690">MSALTRSALGACLPRLSLSYITIFFPLTGTMVRKAGTAARRSFGLLGRAPSRQTASSAAGTGSHATRHCNAGPGHPEQRCLYV</sequence>
<proteinExistence type="predicted"/>
<dbReference type="AlphaFoldDB" id="A0A6G1L9I6"/>
<accession>A0A6G1L9I6</accession>
<dbReference type="EMBL" id="ML995833">
    <property type="protein sequence ID" value="KAF2769537.1"/>
    <property type="molecule type" value="Genomic_DNA"/>
</dbReference>
<evidence type="ECO:0000256" key="1">
    <source>
        <dbReference type="SAM" id="MobiDB-lite"/>
    </source>
</evidence>
<organism evidence="2 3">
    <name type="scientific">Teratosphaeria nubilosa</name>
    <dbReference type="NCBI Taxonomy" id="161662"/>
    <lineage>
        <taxon>Eukaryota</taxon>
        <taxon>Fungi</taxon>
        <taxon>Dikarya</taxon>
        <taxon>Ascomycota</taxon>
        <taxon>Pezizomycotina</taxon>
        <taxon>Dothideomycetes</taxon>
        <taxon>Dothideomycetidae</taxon>
        <taxon>Mycosphaerellales</taxon>
        <taxon>Teratosphaeriaceae</taxon>
        <taxon>Teratosphaeria</taxon>
    </lineage>
</organism>
<evidence type="ECO:0000313" key="3">
    <source>
        <dbReference type="Proteomes" id="UP000799436"/>
    </source>
</evidence>
<dbReference type="Proteomes" id="UP000799436">
    <property type="component" value="Unassembled WGS sequence"/>
</dbReference>
<name>A0A6G1L9I6_9PEZI</name>
<feature type="region of interest" description="Disordered" evidence="1">
    <location>
        <begin position="49"/>
        <end position="75"/>
    </location>
</feature>
<reference evidence="2" key="1">
    <citation type="journal article" date="2020" name="Stud. Mycol.">
        <title>101 Dothideomycetes genomes: a test case for predicting lifestyles and emergence of pathogens.</title>
        <authorList>
            <person name="Haridas S."/>
            <person name="Albert R."/>
            <person name="Binder M."/>
            <person name="Bloem J."/>
            <person name="Labutti K."/>
            <person name="Salamov A."/>
            <person name="Andreopoulos B."/>
            <person name="Baker S."/>
            <person name="Barry K."/>
            <person name="Bills G."/>
            <person name="Bluhm B."/>
            <person name="Cannon C."/>
            <person name="Castanera R."/>
            <person name="Culley D."/>
            <person name="Daum C."/>
            <person name="Ezra D."/>
            <person name="Gonzalez J."/>
            <person name="Henrissat B."/>
            <person name="Kuo A."/>
            <person name="Liang C."/>
            <person name="Lipzen A."/>
            <person name="Lutzoni F."/>
            <person name="Magnuson J."/>
            <person name="Mondo S."/>
            <person name="Nolan M."/>
            <person name="Ohm R."/>
            <person name="Pangilinan J."/>
            <person name="Park H.-J."/>
            <person name="Ramirez L."/>
            <person name="Alfaro M."/>
            <person name="Sun H."/>
            <person name="Tritt A."/>
            <person name="Yoshinaga Y."/>
            <person name="Zwiers L.-H."/>
            <person name="Turgeon B."/>
            <person name="Goodwin S."/>
            <person name="Spatafora J."/>
            <person name="Crous P."/>
            <person name="Grigoriev I."/>
        </authorList>
    </citation>
    <scope>NUCLEOTIDE SEQUENCE</scope>
    <source>
        <strain evidence="2">CBS 116005</strain>
    </source>
</reference>
<protein>
    <submittedName>
        <fullName evidence="2">Uncharacterized protein</fullName>
    </submittedName>
</protein>
<keyword evidence="3" id="KW-1185">Reference proteome</keyword>